<protein>
    <submittedName>
        <fullName evidence="1">Uncharacterized protein</fullName>
    </submittedName>
</protein>
<gene>
    <name evidence="1" type="ORF">BECKDK2373B_GA0170837_11519</name>
</gene>
<name>A0A450TES5_9GAMM</name>
<reference evidence="1" key="1">
    <citation type="submission" date="2019-02" db="EMBL/GenBank/DDBJ databases">
        <authorList>
            <person name="Gruber-Vodicka R. H."/>
            <person name="Seah K. B. B."/>
        </authorList>
    </citation>
    <scope>NUCLEOTIDE SEQUENCE</scope>
    <source>
        <strain evidence="1">BECK_DK47</strain>
    </source>
</reference>
<sequence>MPYIYPTLPERYADLVKKYEETSIEDVLSNLEQWRDDFADARDSLSYKEEGKLWSYAARFIYSHDTARLLDGKSLILWFYLLDGCWAKWCRERPGKLVIGSTREWRGGRSL</sequence>
<evidence type="ECO:0000313" key="1">
    <source>
        <dbReference type="EMBL" id="VFJ65525.1"/>
    </source>
</evidence>
<proteinExistence type="predicted"/>
<organism evidence="1">
    <name type="scientific">Candidatus Kentrum sp. DK</name>
    <dbReference type="NCBI Taxonomy" id="2126562"/>
    <lineage>
        <taxon>Bacteria</taxon>
        <taxon>Pseudomonadati</taxon>
        <taxon>Pseudomonadota</taxon>
        <taxon>Gammaproteobacteria</taxon>
        <taxon>Candidatus Kentrum</taxon>
    </lineage>
</organism>
<accession>A0A450TES5</accession>
<dbReference type="EMBL" id="CAADEX010000151">
    <property type="protein sequence ID" value="VFJ65525.1"/>
    <property type="molecule type" value="Genomic_DNA"/>
</dbReference>
<dbReference type="AlphaFoldDB" id="A0A450TES5"/>